<evidence type="ECO:0000256" key="3">
    <source>
        <dbReference type="ARBA" id="ARBA00023170"/>
    </source>
</evidence>
<evidence type="ECO:0000256" key="1">
    <source>
        <dbReference type="ARBA" id="ARBA00023015"/>
    </source>
</evidence>
<keyword evidence="5" id="KW-1185">Reference proteome</keyword>
<proteinExistence type="predicted"/>
<dbReference type="AlphaFoldDB" id="A0A653CVL4"/>
<gene>
    <name evidence="4" type="ORF">CALMAC_LOCUS12256</name>
</gene>
<dbReference type="EMBL" id="CAACVG010009070">
    <property type="protein sequence ID" value="VEN51964.1"/>
    <property type="molecule type" value="Genomic_DNA"/>
</dbReference>
<keyword evidence="2" id="KW-0804">Transcription</keyword>
<dbReference type="SUPFAM" id="SSF48508">
    <property type="entry name" value="Nuclear receptor ligand-binding domain"/>
    <property type="match status" value="1"/>
</dbReference>
<dbReference type="Proteomes" id="UP000410492">
    <property type="component" value="Unassembled WGS sequence"/>
</dbReference>
<sequence>MRVVNDPTCTWCGEEEESSAHILCRCETLGYHRQTMLGSRTLEPIDIKRIGPKDGCSIPPSIHQYADSCFTLISDHQCAIGRLTEVESINFSMFNKHVKDVRADRRNSAGAPSSTRRPTGVLNQVQQLLLCLPSLRQANYVVRRFWSDVHQQDLVPMNKLFLEMLEAYSR</sequence>
<dbReference type="OrthoDB" id="5799427at2759"/>
<name>A0A653CVL4_CALMS</name>
<evidence type="ECO:0000256" key="2">
    <source>
        <dbReference type="ARBA" id="ARBA00023163"/>
    </source>
</evidence>
<evidence type="ECO:0000313" key="5">
    <source>
        <dbReference type="Proteomes" id="UP000410492"/>
    </source>
</evidence>
<protein>
    <submittedName>
        <fullName evidence="4">Uncharacterized protein</fullName>
    </submittedName>
</protein>
<keyword evidence="3" id="KW-0675">Receptor</keyword>
<dbReference type="Gene3D" id="1.10.565.10">
    <property type="entry name" value="Retinoid X Receptor"/>
    <property type="match status" value="1"/>
</dbReference>
<keyword evidence="1" id="KW-0805">Transcription regulation</keyword>
<evidence type="ECO:0000313" key="4">
    <source>
        <dbReference type="EMBL" id="VEN51964.1"/>
    </source>
</evidence>
<organism evidence="4 5">
    <name type="scientific">Callosobruchus maculatus</name>
    <name type="common">Southern cowpea weevil</name>
    <name type="synonym">Pulse bruchid</name>
    <dbReference type="NCBI Taxonomy" id="64391"/>
    <lineage>
        <taxon>Eukaryota</taxon>
        <taxon>Metazoa</taxon>
        <taxon>Ecdysozoa</taxon>
        <taxon>Arthropoda</taxon>
        <taxon>Hexapoda</taxon>
        <taxon>Insecta</taxon>
        <taxon>Pterygota</taxon>
        <taxon>Neoptera</taxon>
        <taxon>Endopterygota</taxon>
        <taxon>Coleoptera</taxon>
        <taxon>Polyphaga</taxon>
        <taxon>Cucujiformia</taxon>
        <taxon>Chrysomeloidea</taxon>
        <taxon>Chrysomelidae</taxon>
        <taxon>Bruchinae</taxon>
        <taxon>Bruchini</taxon>
        <taxon>Callosobruchus</taxon>
    </lineage>
</organism>
<accession>A0A653CVL4</accession>
<dbReference type="InterPro" id="IPR035500">
    <property type="entry name" value="NHR-like_dom_sf"/>
</dbReference>
<reference evidence="4 5" key="1">
    <citation type="submission" date="2019-01" db="EMBL/GenBank/DDBJ databases">
        <authorList>
            <person name="Sayadi A."/>
        </authorList>
    </citation>
    <scope>NUCLEOTIDE SEQUENCE [LARGE SCALE GENOMIC DNA]</scope>
</reference>